<sequence length="54" mass="6576">MNNIDLVQEFKITSYIIKINALNNKRVKKYLKQALRKMMIKDNMIKYIIKRSMK</sequence>
<dbReference type="Gene3D" id="1.10.287.670">
    <property type="entry name" value="Phycobilisome degradation protein NblA"/>
    <property type="match status" value="1"/>
</dbReference>
<evidence type="ECO:0000256" key="1">
    <source>
        <dbReference type="ARBA" id="ARBA00008091"/>
    </source>
</evidence>
<dbReference type="Pfam" id="PF04485">
    <property type="entry name" value="NblA"/>
    <property type="match status" value="1"/>
</dbReference>
<accession>A0A1Z1MG31</accession>
<evidence type="ECO:0000313" key="3">
    <source>
        <dbReference type="EMBL" id="ARW64936.1"/>
    </source>
</evidence>
<dbReference type="InterPro" id="IPR007574">
    <property type="entry name" value="NblA"/>
</dbReference>
<name>A0A1Z1MG31_9FLOR</name>
<proteinExistence type="inferred from homology"/>
<keyword evidence="3" id="KW-0150">Chloroplast</keyword>
<comment type="similarity">
    <text evidence="1">Belongs to the ycf18/nblA family.</text>
</comment>
<evidence type="ECO:0000256" key="2">
    <source>
        <dbReference type="ARBA" id="ARBA00021553"/>
    </source>
</evidence>
<geneLocation type="chloroplast" evidence="3"/>
<dbReference type="SUPFAM" id="SSF109859">
    <property type="entry name" value="NblA-like"/>
    <property type="match status" value="1"/>
</dbReference>
<reference evidence="3" key="1">
    <citation type="journal article" date="2017" name="J. Phycol.">
        <title>Analysis of chloroplast genomes and a supermatrix inform reclassification of the Rhodomelaceae (Rhodophyta).</title>
        <authorList>
            <person name="Diaz-Tapia P."/>
            <person name="Maggs C.A."/>
            <person name="West J.A."/>
            <person name="Verbruggen H."/>
        </authorList>
    </citation>
    <scope>NUCLEOTIDE SEQUENCE</scope>
    <source>
        <strain evidence="3">PD0001</strain>
    </source>
</reference>
<dbReference type="AlphaFoldDB" id="A0A1Z1MG31"/>
<organism evidence="3">
    <name type="scientific">Polysiphonia sertularioides</name>
    <dbReference type="NCBI Taxonomy" id="945028"/>
    <lineage>
        <taxon>Eukaryota</taxon>
        <taxon>Rhodophyta</taxon>
        <taxon>Florideophyceae</taxon>
        <taxon>Rhodymeniophycidae</taxon>
        <taxon>Ceramiales</taxon>
        <taxon>Rhodomelaceae</taxon>
        <taxon>Polysiphonioideae</taxon>
        <taxon>Polysiphonia</taxon>
    </lineage>
</organism>
<gene>
    <name evidence="3" type="primary">nblA</name>
</gene>
<keyword evidence="3" id="KW-0934">Plastid</keyword>
<protein>
    <recommendedName>
        <fullName evidence="2">Uncharacterized protein ycf18</fullName>
    </recommendedName>
</protein>
<dbReference type="EMBL" id="MF101435">
    <property type="protein sequence ID" value="ARW64936.1"/>
    <property type="molecule type" value="Genomic_DNA"/>
</dbReference>
<dbReference type="InterPro" id="IPR036904">
    <property type="entry name" value="NblA_sf"/>
</dbReference>